<reference evidence="1 2" key="1">
    <citation type="journal article" date="2022" name="DNA Res.">
        <title>Chromosomal-level genome assembly of the orchid tree Bauhinia variegata (Leguminosae; Cercidoideae) supports the allotetraploid origin hypothesis of Bauhinia.</title>
        <authorList>
            <person name="Zhong Y."/>
            <person name="Chen Y."/>
            <person name="Zheng D."/>
            <person name="Pang J."/>
            <person name="Liu Y."/>
            <person name="Luo S."/>
            <person name="Meng S."/>
            <person name="Qian L."/>
            <person name="Wei D."/>
            <person name="Dai S."/>
            <person name="Zhou R."/>
        </authorList>
    </citation>
    <scope>NUCLEOTIDE SEQUENCE [LARGE SCALE GENOMIC DNA]</scope>
    <source>
        <strain evidence="1">BV-YZ2020</strain>
    </source>
</reference>
<proteinExistence type="predicted"/>
<comment type="caution">
    <text evidence="1">The sequence shown here is derived from an EMBL/GenBank/DDBJ whole genome shotgun (WGS) entry which is preliminary data.</text>
</comment>
<evidence type="ECO:0000313" key="1">
    <source>
        <dbReference type="EMBL" id="KAI4306797.1"/>
    </source>
</evidence>
<accession>A0ACB9LAY5</accession>
<organism evidence="1 2">
    <name type="scientific">Bauhinia variegata</name>
    <name type="common">Purple orchid tree</name>
    <name type="synonym">Phanera variegata</name>
    <dbReference type="NCBI Taxonomy" id="167791"/>
    <lineage>
        <taxon>Eukaryota</taxon>
        <taxon>Viridiplantae</taxon>
        <taxon>Streptophyta</taxon>
        <taxon>Embryophyta</taxon>
        <taxon>Tracheophyta</taxon>
        <taxon>Spermatophyta</taxon>
        <taxon>Magnoliopsida</taxon>
        <taxon>eudicotyledons</taxon>
        <taxon>Gunneridae</taxon>
        <taxon>Pentapetalae</taxon>
        <taxon>rosids</taxon>
        <taxon>fabids</taxon>
        <taxon>Fabales</taxon>
        <taxon>Fabaceae</taxon>
        <taxon>Cercidoideae</taxon>
        <taxon>Cercideae</taxon>
        <taxon>Bauhiniinae</taxon>
        <taxon>Bauhinia</taxon>
    </lineage>
</organism>
<dbReference type="Proteomes" id="UP000828941">
    <property type="component" value="Chromosome 12"/>
</dbReference>
<evidence type="ECO:0000313" key="2">
    <source>
        <dbReference type="Proteomes" id="UP000828941"/>
    </source>
</evidence>
<sequence>MSDALINGLAGAGGGIIAQLITYPLQTVNTRQQTERDPKKSKKNPGTLEQMYQVVKHEGWERLYGGLTPSLVGTAASQGVYYYFYQIFRTKAEIAALEQKRKGIGDGSVGLLSSLVVAALSGCVNVLLTNPIWVVVTRMQTHRKQSNRTLPGKGLSVATEPTILSAVEPPPFGTSHAIQEVYGEAGFWGFWKGVLPTLIMVSNPSIQFMLYEAMLTKLKKRRALSKKGSDGITALEVFLLGALAKLGATIVTYPLLVVKSRLQAKQVTTEDKRHHYKGTWDAIIKMIRYEGFYGFYKGMSTKIVQSVLAAAVLFMVKEELVKGTRFLVWHVLSSAAINTFKPSYYLPRVLLRDKTHEASCEKMAEKKSETPSKGLKKANLLDHHSIKHILDESVSEIVKSRGYAEDVRLSNVRLFMGTIIIVIALFAQFYKKKFPENRDFLIACIVLYIVFNGLLQLIIYTKEKNAILFTYPPVGSFTSTGLVVSSKLPRFSDMYTLTIGSADPKSISANEPVHLTKSVTQWFTKDGVLVGGLFWKDVEALIDQYTKEPKKSK</sequence>
<dbReference type="EMBL" id="CM039437">
    <property type="protein sequence ID" value="KAI4306797.1"/>
    <property type="molecule type" value="Genomic_DNA"/>
</dbReference>
<protein>
    <submittedName>
        <fullName evidence="1">Uncharacterized protein</fullName>
    </submittedName>
</protein>
<name>A0ACB9LAY5_BAUVA</name>
<keyword evidence="2" id="KW-1185">Reference proteome</keyword>
<gene>
    <name evidence="1" type="ORF">L6164_030043</name>
</gene>